<dbReference type="EMBL" id="VSSQ01000738">
    <property type="protein sequence ID" value="MPM00567.1"/>
    <property type="molecule type" value="Genomic_DNA"/>
</dbReference>
<reference evidence="1" key="1">
    <citation type="submission" date="2019-08" db="EMBL/GenBank/DDBJ databases">
        <authorList>
            <person name="Kucharzyk K."/>
            <person name="Murdoch R.W."/>
            <person name="Higgins S."/>
            <person name="Loffler F."/>
        </authorList>
    </citation>
    <scope>NUCLEOTIDE SEQUENCE</scope>
</reference>
<organism evidence="1">
    <name type="scientific">bioreactor metagenome</name>
    <dbReference type="NCBI Taxonomy" id="1076179"/>
    <lineage>
        <taxon>unclassified sequences</taxon>
        <taxon>metagenomes</taxon>
        <taxon>ecological metagenomes</taxon>
    </lineage>
</organism>
<accession>A0A644WAN1</accession>
<sequence>MKRRPAIIGLIFALILFLESCSAKSPASPSAAPSGTGLPKAGAVLSGKIMGMNDGTFLLAGTGGADLYMVSSETEIFDKDENFADGSALKAGMTVEIGYSGTVLESYPAQLGTPSYIKITDQGDDLVGFYREILNDLWSMDEGLNSDLSVLAFDLSQVTNLTDAEKSALVYLVSGEHNAAGVTGTFDELCEQGYIDKEKLFFKTGLFFELELSDVTEDSFTFTVSKWRSGNGAYIFHECKAQKASAGWSYSIGSEMIS</sequence>
<gene>
    <name evidence="1" type="ORF">SDC9_46794</name>
</gene>
<name>A0A644WAN1_9ZZZZ</name>
<evidence type="ECO:0000313" key="1">
    <source>
        <dbReference type="EMBL" id="MPM00567.1"/>
    </source>
</evidence>
<protein>
    <submittedName>
        <fullName evidence="1">Uncharacterized protein</fullName>
    </submittedName>
</protein>
<dbReference type="AlphaFoldDB" id="A0A644WAN1"/>
<comment type="caution">
    <text evidence="1">The sequence shown here is derived from an EMBL/GenBank/DDBJ whole genome shotgun (WGS) entry which is preliminary data.</text>
</comment>
<proteinExistence type="predicted"/>